<protein>
    <recommendedName>
        <fullName evidence="3">CBM-cenC domain-containing protein</fullName>
    </recommendedName>
</protein>
<name>A0A7W9SR65_ARMRO</name>
<comment type="caution">
    <text evidence="1">The sequence shown here is derived from an EMBL/GenBank/DDBJ whole genome shotgun (WGS) entry which is preliminary data.</text>
</comment>
<keyword evidence="2" id="KW-1185">Reference proteome</keyword>
<dbReference type="SUPFAM" id="SSF51445">
    <property type="entry name" value="(Trans)glycosidases"/>
    <property type="match status" value="1"/>
</dbReference>
<organism evidence="1 2">
    <name type="scientific">Armatimonas rosea</name>
    <dbReference type="NCBI Taxonomy" id="685828"/>
    <lineage>
        <taxon>Bacteria</taxon>
        <taxon>Bacillati</taxon>
        <taxon>Armatimonadota</taxon>
        <taxon>Armatimonadia</taxon>
        <taxon>Armatimonadales</taxon>
        <taxon>Armatimonadaceae</taxon>
        <taxon>Armatimonas</taxon>
    </lineage>
</organism>
<evidence type="ECO:0000313" key="1">
    <source>
        <dbReference type="EMBL" id="MBB6051292.1"/>
    </source>
</evidence>
<gene>
    <name evidence="1" type="ORF">HNQ39_003102</name>
</gene>
<accession>A0A7W9SR65</accession>
<dbReference type="InterPro" id="IPR017853">
    <property type="entry name" value="GH"/>
</dbReference>
<sequence length="538" mass="58587">MKHQDALLRHRWLYVAQNLQVTENVPKVIELLRRAKAAGYNGLVLADYKLNILDRVPDHYFKNAATVKQAATELGLGIYPTVCSGGYDSGLLAHDPNLAEGLPVKDAVFVVKGKTATLESAGVNLLPGGALDEARSGNFTGWDFNDAAALDTSVKKSGAAALRFTATSGNLRVSKRLALPPFRQYHLSVWIKTEGFKSAGEIHCTVLPGGAKANLCHSNAGVKPTQDWTQHHFVFNTLDSPSVTLYLGGWGAVGGTLWLDDVRLEEVGLLNVVRRAGCPLTVRSDDGTVYTEGRDFEKIVDPRMGNVPWPGEFEVWHAPPSIAIPAGSRIRDGQRLRVSYYHAITIYDGQVSASLVDPAVFALHKDQLQRVQKLLTPQGFFLSHDELRTAGWSADSQATGKTPGALLAENVKTCIAYARQTAPRAELVAWSDMFDPFHNAVDNYYLVRGSLAGSWEGLAKDVQIMNWNSGKAKESLDFFAKRGHSQILAGYYDSNPSAIKGWLATAKALGGARVTGVMYTTWANNYSQLEAFAKAAWG</sequence>
<dbReference type="RefSeq" id="WP_184197963.1">
    <property type="nucleotide sequence ID" value="NZ_JACHGW010000003.1"/>
</dbReference>
<reference evidence="1 2" key="1">
    <citation type="submission" date="2020-08" db="EMBL/GenBank/DDBJ databases">
        <title>Genomic Encyclopedia of Type Strains, Phase IV (KMG-IV): sequencing the most valuable type-strain genomes for metagenomic binning, comparative biology and taxonomic classification.</title>
        <authorList>
            <person name="Goeker M."/>
        </authorList>
    </citation>
    <scope>NUCLEOTIDE SEQUENCE [LARGE SCALE GENOMIC DNA]</scope>
    <source>
        <strain evidence="1 2">DSM 23562</strain>
    </source>
</reference>
<evidence type="ECO:0000313" key="2">
    <source>
        <dbReference type="Proteomes" id="UP000520814"/>
    </source>
</evidence>
<dbReference type="Gene3D" id="2.60.120.260">
    <property type="entry name" value="Galactose-binding domain-like"/>
    <property type="match status" value="1"/>
</dbReference>
<dbReference type="Proteomes" id="UP000520814">
    <property type="component" value="Unassembled WGS sequence"/>
</dbReference>
<dbReference type="Gene3D" id="3.20.20.80">
    <property type="entry name" value="Glycosidases"/>
    <property type="match status" value="1"/>
</dbReference>
<dbReference type="AlphaFoldDB" id="A0A7W9SR65"/>
<dbReference type="EMBL" id="JACHGW010000003">
    <property type="protein sequence ID" value="MBB6051292.1"/>
    <property type="molecule type" value="Genomic_DNA"/>
</dbReference>
<proteinExistence type="predicted"/>
<evidence type="ECO:0008006" key="3">
    <source>
        <dbReference type="Google" id="ProtNLM"/>
    </source>
</evidence>